<evidence type="ECO:0000256" key="1">
    <source>
        <dbReference type="ARBA" id="ARBA00001946"/>
    </source>
</evidence>
<evidence type="ECO:0000256" key="5">
    <source>
        <dbReference type="ARBA" id="ARBA00039666"/>
    </source>
</evidence>
<dbReference type="GO" id="GO:0005737">
    <property type="term" value="C:cytoplasm"/>
    <property type="evidence" value="ECO:0007669"/>
    <property type="project" value="TreeGrafter"/>
</dbReference>
<comment type="cofactor">
    <cofactor evidence="1">
        <name>Mg(2+)</name>
        <dbReference type="ChEBI" id="CHEBI:18420"/>
    </cofactor>
</comment>
<dbReference type="Proteomes" id="UP000294546">
    <property type="component" value="Unassembled WGS sequence"/>
</dbReference>
<reference evidence="6 7" key="1">
    <citation type="submission" date="2019-03" db="EMBL/GenBank/DDBJ databases">
        <title>Genomic Encyclopedia of Archaeal and Bacterial Type Strains, Phase II (KMG-II): from individual species to whole genera.</title>
        <authorList>
            <person name="Goeker M."/>
        </authorList>
    </citation>
    <scope>NUCLEOTIDE SEQUENCE [LARGE SCALE GENOMIC DNA]</scope>
    <source>
        <strain evidence="6 7">DSM 27697</strain>
    </source>
</reference>
<dbReference type="RefSeq" id="WP_132289637.1">
    <property type="nucleotide sequence ID" value="NZ_SMFU01000007.1"/>
</dbReference>
<keyword evidence="4" id="KW-0460">Magnesium</keyword>
<dbReference type="InterPro" id="IPR023214">
    <property type="entry name" value="HAD_sf"/>
</dbReference>
<proteinExistence type="inferred from homology"/>
<comment type="similarity">
    <text evidence="2">Belongs to the HAD-like hydrolase superfamily.</text>
</comment>
<dbReference type="EMBL" id="SMFU01000007">
    <property type="protein sequence ID" value="TCK09402.1"/>
    <property type="molecule type" value="Genomic_DNA"/>
</dbReference>
<dbReference type="NCBIfam" id="TIGR01460">
    <property type="entry name" value="HAD-SF-IIA"/>
    <property type="match status" value="1"/>
</dbReference>
<dbReference type="PANTHER" id="PTHR19288">
    <property type="entry name" value="4-NITROPHENYLPHOSPHATASE-RELATED"/>
    <property type="match status" value="1"/>
</dbReference>
<gene>
    <name evidence="6" type="ORF">CLV83_1508</name>
</gene>
<dbReference type="InterPro" id="IPR006357">
    <property type="entry name" value="HAD-SF_hydro_IIA"/>
</dbReference>
<protein>
    <recommendedName>
        <fullName evidence="5">Haloacid dehalogenase-like hydrolase domain-containing protein 2</fullName>
    </recommendedName>
</protein>
<keyword evidence="6" id="KW-0378">Hydrolase</keyword>
<dbReference type="Pfam" id="PF13242">
    <property type="entry name" value="Hydrolase_like"/>
    <property type="match status" value="1"/>
</dbReference>
<evidence type="ECO:0000313" key="7">
    <source>
        <dbReference type="Proteomes" id="UP000294546"/>
    </source>
</evidence>
<evidence type="ECO:0000313" key="6">
    <source>
        <dbReference type="EMBL" id="TCK09402.1"/>
    </source>
</evidence>
<dbReference type="GO" id="GO:0016791">
    <property type="term" value="F:phosphatase activity"/>
    <property type="evidence" value="ECO:0007669"/>
    <property type="project" value="InterPro"/>
</dbReference>
<keyword evidence="3" id="KW-0479">Metal-binding</keyword>
<sequence>MSQDPQRSGSIRGVLLDLDGVLYTGDSLIEGAVASIDWLQAQGLPFRYITNTSTQTREQLQSRLEKLGLPVDVSIIFSAVQATEAWLNDQGITRVAPLVNNSVAERLSEGFQIDRERPEAVIIGDIGDAWDYALLQQAFEWLLDGARLVAIHHNRYSRSGNKLVLDIGAFVVVLEYAAQTQAVVVGKPSVAFFHAACDSLSLSPEEVVVVGDDIDADVGGAQEAGCIGVLVETGKYRAELVKRSGVRPDFQIVSIAKLPELLAAAPAD</sequence>
<evidence type="ECO:0000256" key="3">
    <source>
        <dbReference type="ARBA" id="ARBA00022723"/>
    </source>
</evidence>
<dbReference type="Gene3D" id="3.40.50.1000">
    <property type="entry name" value="HAD superfamily/HAD-like"/>
    <property type="match status" value="2"/>
</dbReference>
<dbReference type="AlphaFoldDB" id="A0A4R1GY47"/>
<dbReference type="InterPro" id="IPR036412">
    <property type="entry name" value="HAD-like_sf"/>
</dbReference>
<dbReference type="GO" id="GO:0046872">
    <property type="term" value="F:metal ion binding"/>
    <property type="evidence" value="ECO:0007669"/>
    <property type="project" value="UniProtKB-KW"/>
</dbReference>
<dbReference type="PANTHER" id="PTHR19288:SF46">
    <property type="entry name" value="HALOACID DEHALOGENASE-LIKE HYDROLASE DOMAIN-CONTAINING PROTEIN 2"/>
    <property type="match status" value="1"/>
</dbReference>
<evidence type="ECO:0000256" key="4">
    <source>
        <dbReference type="ARBA" id="ARBA00022842"/>
    </source>
</evidence>
<dbReference type="SUPFAM" id="SSF56784">
    <property type="entry name" value="HAD-like"/>
    <property type="match status" value="1"/>
</dbReference>
<dbReference type="InterPro" id="IPR006355">
    <property type="entry name" value="LHPP/HDHD2"/>
</dbReference>
<dbReference type="OrthoDB" id="148966at2"/>
<dbReference type="Pfam" id="PF13344">
    <property type="entry name" value="Hydrolase_6"/>
    <property type="match status" value="1"/>
</dbReference>
<comment type="caution">
    <text evidence="6">The sequence shown here is derived from an EMBL/GenBank/DDBJ whole genome shotgun (WGS) entry which is preliminary data.</text>
</comment>
<keyword evidence="7" id="KW-1185">Reference proteome</keyword>
<dbReference type="NCBIfam" id="TIGR01458">
    <property type="entry name" value="HAD-SF-IIA-hyp3"/>
    <property type="match status" value="1"/>
</dbReference>
<evidence type="ECO:0000256" key="2">
    <source>
        <dbReference type="ARBA" id="ARBA00007958"/>
    </source>
</evidence>
<organism evidence="6 7">
    <name type="scientific">Marinobacterium mangrovicola</name>
    <dbReference type="NCBI Taxonomy" id="1476959"/>
    <lineage>
        <taxon>Bacteria</taxon>
        <taxon>Pseudomonadati</taxon>
        <taxon>Pseudomonadota</taxon>
        <taxon>Gammaproteobacteria</taxon>
        <taxon>Oceanospirillales</taxon>
        <taxon>Oceanospirillaceae</taxon>
        <taxon>Marinobacterium</taxon>
    </lineage>
</organism>
<name>A0A4R1GY47_9GAMM</name>
<accession>A0A4R1GY47</accession>